<dbReference type="PANTHER" id="PTHR10889">
    <property type="entry name" value="DEOXYRIBOSE-PHOSPHATE ALDOLASE"/>
    <property type="match status" value="1"/>
</dbReference>
<name>A0A5R9PGV5_9GAMM</name>
<evidence type="ECO:0000313" key="8">
    <source>
        <dbReference type="EMBL" id="TLX22243.1"/>
    </source>
</evidence>
<evidence type="ECO:0000256" key="1">
    <source>
        <dbReference type="ARBA" id="ARBA00004816"/>
    </source>
</evidence>
<keyword evidence="9" id="KW-1185">Reference proteome</keyword>
<comment type="catalytic activity">
    <reaction evidence="6">
        <text>2-deoxy-D-ribose 5-phosphate = D-glyceraldehyde 3-phosphate + acetaldehyde</text>
        <dbReference type="Rhea" id="RHEA:12821"/>
        <dbReference type="ChEBI" id="CHEBI:15343"/>
        <dbReference type="ChEBI" id="CHEBI:59776"/>
        <dbReference type="ChEBI" id="CHEBI:62877"/>
        <dbReference type="EC" id="4.1.2.4"/>
    </reaction>
</comment>
<evidence type="ECO:0000256" key="2">
    <source>
        <dbReference type="ARBA" id="ARBA00009473"/>
    </source>
</evidence>
<accession>A0A5R9PGV5</accession>
<dbReference type="PIRSF" id="PIRSF001357">
    <property type="entry name" value="DeoC"/>
    <property type="match status" value="1"/>
</dbReference>
<reference evidence="8 9" key="1">
    <citation type="submission" date="2019-04" db="EMBL/GenBank/DDBJ databases">
        <authorList>
            <person name="Grouzdev D.S."/>
            <person name="Nazina T.N."/>
        </authorList>
    </citation>
    <scope>NUCLEOTIDE SEQUENCE [LARGE SCALE GENOMIC DNA]</scope>
    <source>
        <strain evidence="8 9">SHC 3-19</strain>
    </source>
</reference>
<keyword evidence="5" id="KW-0704">Schiff base</keyword>
<keyword evidence="4 8" id="KW-0456">Lyase</keyword>
<dbReference type="Proteomes" id="UP000308508">
    <property type="component" value="Unassembled WGS sequence"/>
</dbReference>
<dbReference type="Pfam" id="PF01791">
    <property type="entry name" value="DeoC"/>
    <property type="match status" value="1"/>
</dbReference>
<evidence type="ECO:0000256" key="6">
    <source>
        <dbReference type="ARBA" id="ARBA00048791"/>
    </source>
</evidence>
<dbReference type="EC" id="4.1.2.4" evidence="3 7"/>
<dbReference type="InterPro" id="IPR011343">
    <property type="entry name" value="DeoC"/>
</dbReference>
<protein>
    <recommendedName>
        <fullName evidence="3 7">Deoxyribose-phosphate aldolase</fullName>
        <ecNumber evidence="3 7">4.1.2.4</ecNumber>
    </recommendedName>
</protein>
<comment type="pathway">
    <text evidence="1">Carbohydrate degradation; 2-deoxy-D-ribose 1-phosphate degradation; D-glyceraldehyde 3-phosphate and acetaldehyde from 2-deoxy-alpha-D-ribose 1-phosphate: step 2/2.</text>
</comment>
<gene>
    <name evidence="8" type="primary">deoC</name>
    <name evidence="8" type="ORF">E5S66_06960</name>
</gene>
<dbReference type="NCBIfam" id="TIGR00126">
    <property type="entry name" value="deoC"/>
    <property type="match status" value="1"/>
</dbReference>
<dbReference type="GO" id="GO:0004139">
    <property type="term" value="F:deoxyribose-phosphate aldolase activity"/>
    <property type="evidence" value="ECO:0007669"/>
    <property type="project" value="UniProtKB-UniRule"/>
</dbReference>
<dbReference type="STRING" id="1123377.GCA_000423885_00345"/>
<dbReference type="GO" id="GO:0009264">
    <property type="term" value="P:deoxyribonucleotide catabolic process"/>
    <property type="evidence" value="ECO:0007669"/>
    <property type="project" value="UniProtKB-UniRule"/>
</dbReference>
<evidence type="ECO:0000256" key="3">
    <source>
        <dbReference type="ARBA" id="ARBA00012515"/>
    </source>
</evidence>
<dbReference type="RefSeq" id="WP_138348532.1">
    <property type="nucleotide sequence ID" value="NZ_SROY01000002.1"/>
</dbReference>
<dbReference type="GO" id="GO:0005737">
    <property type="term" value="C:cytoplasm"/>
    <property type="evidence" value="ECO:0007669"/>
    <property type="project" value="InterPro"/>
</dbReference>
<comment type="similarity">
    <text evidence="2">Belongs to the DeoC/FbaB aldolase family. DeoC type 2 subfamily.</text>
</comment>
<evidence type="ECO:0000256" key="4">
    <source>
        <dbReference type="ARBA" id="ARBA00023239"/>
    </source>
</evidence>
<dbReference type="PANTHER" id="PTHR10889:SF3">
    <property type="entry name" value="DEOXYRIBOSE-PHOSPHATE ALDOLASE"/>
    <property type="match status" value="1"/>
</dbReference>
<dbReference type="InterPro" id="IPR013785">
    <property type="entry name" value="Aldolase_TIM"/>
</dbReference>
<evidence type="ECO:0000256" key="5">
    <source>
        <dbReference type="ARBA" id="ARBA00023270"/>
    </source>
</evidence>
<evidence type="ECO:0000313" key="9">
    <source>
        <dbReference type="Proteomes" id="UP000308508"/>
    </source>
</evidence>
<sequence>MSTTELFPAARVLGLLDLTSLGEDDTPARIRSLCGAARSAHGLPAAVCIYPEHITTAREALAGTAVKVATVVNFPEGADDPQRIARETRRAIAAGADEIDMVLPWRALQAADVARARAGVDACRAACGPGIALKLILETGELGTPELIRQACELGLDAGVDFLKTSTGKVSVNATPEAAAVMLDAIAARGGRCGFKAAGGIRTLADARIYLALAQARLGADWVDPARFRIGASALFDALLAELDG</sequence>
<dbReference type="SMART" id="SM01133">
    <property type="entry name" value="DeoC"/>
    <property type="match status" value="1"/>
</dbReference>
<comment type="caution">
    <text evidence="8">The sequence shown here is derived from an EMBL/GenBank/DDBJ whole genome shotgun (WGS) entry which is preliminary data.</text>
</comment>
<dbReference type="EMBL" id="SROY01000002">
    <property type="protein sequence ID" value="TLX22243.1"/>
    <property type="molecule type" value="Genomic_DNA"/>
</dbReference>
<dbReference type="AlphaFoldDB" id="A0A5R9PGV5"/>
<proteinExistence type="inferred from homology"/>
<dbReference type="InterPro" id="IPR002915">
    <property type="entry name" value="DeoC/FbaB/LacD_aldolase"/>
</dbReference>
<dbReference type="SUPFAM" id="SSF51569">
    <property type="entry name" value="Aldolase"/>
    <property type="match status" value="1"/>
</dbReference>
<evidence type="ECO:0000256" key="7">
    <source>
        <dbReference type="NCBIfam" id="TIGR00126"/>
    </source>
</evidence>
<dbReference type="GO" id="GO:0016052">
    <property type="term" value="P:carbohydrate catabolic process"/>
    <property type="evidence" value="ECO:0007669"/>
    <property type="project" value="TreeGrafter"/>
</dbReference>
<dbReference type="CDD" id="cd00959">
    <property type="entry name" value="DeoC"/>
    <property type="match status" value="1"/>
</dbReference>
<dbReference type="Gene3D" id="3.20.20.70">
    <property type="entry name" value="Aldolase class I"/>
    <property type="match status" value="1"/>
</dbReference>
<organism evidence="8 9">
    <name type="scientific">Thermomonas fusca</name>
    <dbReference type="NCBI Taxonomy" id="215690"/>
    <lineage>
        <taxon>Bacteria</taxon>
        <taxon>Pseudomonadati</taxon>
        <taxon>Pseudomonadota</taxon>
        <taxon>Gammaproteobacteria</taxon>
        <taxon>Lysobacterales</taxon>
        <taxon>Lysobacteraceae</taxon>
        <taxon>Thermomonas</taxon>
    </lineage>
</organism>